<dbReference type="Proteomes" id="UP001239522">
    <property type="component" value="Chromosome"/>
</dbReference>
<evidence type="ECO:0000313" key="2">
    <source>
        <dbReference type="Proteomes" id="UP001239522"/>
    </source>
</evidence>
<dbReference type="EMBL" id="CP120997">
    <property type="protein sequence ID" value="WLQ34439.1"/>
    <property type="molecule type" value="Genomic_DNA"/>
</dbReference>
<evidence type="ECO:0000313" key="1">
    <source>
        <dbReference type="EMBL" id="WLQ34439.1"/>
    </source>
</evidence>
<organism evidence="1 2">
    <name type="scientific">Streptomyces castrisilvae</name>
    <dbReference type="NCBI Taxonomy" id="3033811"/>
    <lineage>
        <taxon>Bacteria</taxon>
        <taxon>Bacillati</taxon>
        <taxon>Actinomycetota</taxon>
        <taxon>Actinomycetes</taxon>
        <taxon>Kitasatosporales</taxon>
        <taxon>Streptomycetaceae</taxon>
        <taxon>Streptomyces</taxon>
    </lineage>
</organism>
<gene>
    <name evidence="1" type="ORF">P8A18_13760</name>
</gene>
<accession>A0ABY9HJX6</accession>
<keyword evidence="2" id="KW-1185">Reference proteome</keyword>
<reference evidence="1 2" key="1">
    <citation type="submission" date="2023-03" db="EMBL/GenBank/DDBJ databases">
        <title>Isolation and description of six Streptomyces strains from soil environments, able to metabolize different microbial glucans.</title>
        <authorList>
            <person name="Widen T."/>
            <person name="Larsbrink J."/>
        </authorList>
    </citation>
    <scope>NUCLEOTIDE SEQUENCE [LARGE SCALE GENOMIC DNA]</scope>
    <source>
        <strain evidence="1 2">Mut1</strain>
    </source>
</reference>
<proteinExistence type="predicted"/>
<dbReference type="RefSeq" id="WP_018552145.1">
    <property type="nucleotide sequence ID" value="NZ_CP120997.1"/>
</dbReference>
<name>A0ABY9HJX6_9ACTN</name>
<protein>
    <submittedName>
        <fullName evidence="1">Uncharacterized protein</fullName>
    </submittedName>
</protein>
<sequence length="99" mass="10868">MADLKHITDALRAEAKMWDEQSDSMGQVAGAVQGMRMTRLEAGLFQMIVSSYSEAIDQISTRCLEGQVCMADVADALIKNANAYDNQEVDTTKSVEDAY</sequence>